<gene>
    <name evidence="1" type="ORF">FDB51_09160</name>
</gene>
<evidence type="ECO:0000313" key="2">
    <source>
        <dbReference type="Proteomes" id="UP000473681"/>
    </source>
</evidence>
<evidence type="ECO:0000313" key="1">
    <source>
        <dbReference type="EMBL" id="NFN35296.1"/>
    </source>
</evidence>
<comment type="caution">
    <text evidence="1">The sequence shown here is derived from an EMBL/GenBank/DDBJ whole genome shotgun (WGS) entry which is preliminary data.</text>
</comment>
<dbReference type="EMBL" id="SWVK01000011">
    <property type="protein sequence ID" value="NFN35296.1"/>
    <property type="molecule type" value="Genomic_DNA"/>
</dbReference>
<reference evidence="1 2" key="1">
    <citation type="submission" date="2019-04" db="EMBL/GenBank/DDBJ databases">
        <title>Genome sequencing of Clostridium botulinum Groups I-IV and Clostridium butyricum.</title>
        <authorList>
            <person name="Brunt J."/>
            <person name="Van Vliet A.H.M."/>
            <person name="Stringer S.C."/>
            <person name="Carter A.T."/>
            <person name="Peck M.W."/>
        </authorList>
    </citation>
    <scope>NUCLEOTIDE SEQUENCE [LARGE SCALE GENOMIC DNA]</scope>
    <source>
        <strain evidence="1 2">CB-K-33E</strain>
    </source>
</reference>
<dbReference type="AlphaFoldDB" id="A0A846JQH0"/>
<accession>A0A846JQH0</accession>
<dbReference type="Proteomes" id="UP000473681">
    <property type="component" value="Unassembled WGS sequence"/>
</dbReference>
<name>A0A846JQH0_CLOBO</name>
<organism evidence="1 2">
    <name type="scientific">Clostridium botulinum</name>
    <dbReference type="NCBI Taxonomy" id="1491"/>
    <lineage>
        <taxon>Bacteria</taxon>
        <taxon>Bacillati</taxon>
        <taxon>Bacillota</taxon>
        <taxon>Clostridia</taxon>
        <taxon>Eubacteriales</taxon>
        <taxon>Clostridiaceae</taxon>
        <taxon>Clostridium</taxon>
    </lineage>
</organism>
<protein>
    <submittedName>
        <fullName evidence="1">Uncharacterized protein</fullName>
    </submittedName>
</protein>
<sequence>MIKAKEIKNIKDNILKYKSLINKETIPIQIIKLKNKLKEEQYKLMDVECQLFKIDIHIYKNSKLYKQIFIDKYINGLTGKQMILKYNMPRTTLYKKLSFAKKAFEYEYEI</sequence>
<proteinExistence type="predicted"/>